<evidence type="ECO:0000313" key="1">
    <source>
        <dbReference type="EMBL" id="SPD75522.1"/>
    </source>
</evidence>
<dbReference type="EMBL" id="OJIN01000208">
    <property type="protein sequence ID" value="SPD75522.1"/>
    <property type="molecule type" value="Genomic_DNA"/>
</dbReference>
<reference evidence="1" key="1">
    <citation type="submission" date="2018-01" db="EMBL/GenBank/DDBJ databases">
        <authorList>
            <person name="Regsiter A."/>
            <person name="William W."/>
        </authorList>
    </citation>
    <scope>NUCLEOTIDE SEQUENCE</scope>
    <source>
        <strain evidence="1">TRIP AH-1</strain>
    </source>
</reference>
<protein>
    <submittedName>
        <fullName evidence="1">Uncharacterized protein</fullName>
    </submittedName>
</protein>
<name>A0A445N1E4_9BACT</name>
<organism evidence="1">
    <name type="scientific">uncultured Desulfobacterium sp</name>
    <dbReference type="NCBI Taxonomy" id="201089"/>
    <lineage>
        <taxon>Bacteria</taxon>
        <taxon>Pseudomonadati</taxon>
        <taxon>Thermodesulfobacteriota</taxon>
        <taxon>Desulfobacteria</taxon>
        <taxon>Desulfobacterales</taxon>
        <taxon>Desulfobacteriaceae</taxon>
        <taxon>Desulfobacterium</taxon>
        <taxon>environmental samples</taxon>
    </lineage>
</organism>
<accession>A0A445N1E4</accession>
<sequence>MSLKKKPGKKKPLHTVSTTKEEDALVASILAGDTSDPGKFASAVPDLAIARAVAERLCLEAEPSITLLTVLKDRFKDKQINKTLKRALFKLRQKGVIVNEAILAEDSPFFDIRPRQEDKPEAFVGPILNMFGSRAVYITHFRGVRGLHAGMGLVSDEDGIHDFFYGPIGKKRLLEAKEMVSENAGPLVETSLSHAASIFETAYQRHLEINKREHLGFSELRPWYLQNAPPLDHSAIYDYVPEQQSPGRPLTDSQLERLLNQGPMESWVIDFESLKPYLEELIKLDESPIILTELQKSDQARRLKDDCIEKLFSDTSRALLKRRFEEMAYFFFKQGQEDLCHLCLGAGQGLINEDSHGMKNQVLFYLVNRSFTLYLDLAEGGKTENEFTPEEPTSNIIF</sequence>
<proteinExistence type="predicted"/>
<dbReference type="AlphaFoldDB" id="A0A445N1E4"/>
<gene>
    <name evidence="1" type="ORF">PITCH_A640065</name>
</gene>